<keyword evidence="1" id="KW-0732">Signal</keyword>
<dbReference type="Proteomes" id="UP000054485">
    <property type="component" value="Unassembled WGS sequence"/>
</dbReference>
<reference evidence="2 3" key="1">
    <citation type="submission" date="2014-04" db="EMBL/GenBank/DDBJ databases">
        <authorList>
            <consortium name="DOE Joint Genome Institute"/>
            <person name="Kuo A."/>
            <person name="Ruytinx J."/>
            <person name="Rineau F."/>
            <person name="Colpaert J."/>
            <person name="Kohler A."/>
            <person name="Nagy L.G."/>
            <person name="Floudas D."/>
            <person name="Copeland A."/>
            <person name="Barry K.W."/>
            <person name="Cichocki N."/>
            <person name="Veneault-Fourrey C."/>
            <person name="LaButti K."/>
            <person name="Lindquist E.A."/>
            <person name="Lipzen A."/>
            <person name="Lundell T."/>
            <person name="Morin E."/>
            <person name="Murat C."/>
            <person name="Sun H."/>
            <person name="Tunlid A."/>
            <person name="Henrissat B."/>
            <person name="Grigoriev I.V."/>
            <person name="Hibbett D.S."/>
            <person name="Martin F."/>
            <person name="Nordberg H.P."/>
            <person name="Cantor M.N."/>
            <person name="Hua S.X."/>
        </authorList>
    </citation>
    <scope>NUCLEOTIDE SEQUENCE [LARGE SCALE GENOMIC DNA]</scope>
    <source>
        <strain evidence="2 3">UH-Slu-Lm8-n1</strain>
    </source>
</reference>
<protein>
    <submittedName>
        <fullName evidence="2">Uncharacterized protein</fullName>
    </submittedName>
</protein>
<keyword evidence="3" id="KW-1185">Reference proteome</keyword>
<dbReference type="HOGENOM" id="CLU_2591388_0_0_1"/>
<sequence length="80" mass="8744">MIIFFIFTAFIYSGIKGHPGPGLSNFHNGQAFVGGFQNSRRLSSTPSNLSAVLNWWQSSRESPFNRIGLSLGLSKQLSPA</sequence>
<gene>
    <name evidence="2" type="ORF">CY34DRAFT_532209</name>
</gene>
<dbReference type="EMBL" id="KN835545">
    <property type="protein sequence ID" value="KIK36254.1"/>
    <property type="molecule type" value="Genomic_DNA"/>
</dbReference>
<proteinExistence type="predicted"/>
<evidence type="ECO:0000256" key="1">
    <source>
        <dbReference type="SAM" id="SignalP"/>
    </source>
</evidence>
<dbReference type="OrthoDB" id="3900342at2759"/>
<evidence type="ECO:0000313" key="3">
    <source>
        <dbReference type="Proteomes" id="UP000054485"/>
    </source>
</evidence>
<dbReference type="AlphaFoldDB" id="A0A0D0ADP2"/>
<dbReference type="InParanoid" id="A0A0D0ADP2"/>
<feature type="chain" id="PRO_5002206762" evidence="1">
    <location>
        <begin position="18"/>
        <end position="80"/>
    </location>
</feature>
<accession>A0A0D0ADP2</accession>
<reference evidence="3" key="2">
    <citation type="submission" date="2015-01" db="EMBL/GenBank/DDBJ databases">
        <title>Evolutionary Origins and Diversification of the Mycorrhizal Mutualists.</title>
        <authorList>
            <consortium name="DOE Joint Genome Institute"/>
            <consortium name="Mycorrhizal Genomics Consortium"/>
            <person name="Kohler A."/>
            <person name="Kuo A."/>
            <person name="Nagy L.G."/>
            <person name="Floudas D."/>
            <person name="Copeland A."/>
            <person name="Barry K.W."/>
            <person name="Cichocki N."/>
            <person name="Veneault-Fourrey C."/>
            <person name="LaButti K."/>
            <person name="Lindquist E.A."/>
            <person name="Lipzen A."/>
            <person name="Lundell T."/>
            <person name="Morin E."/>
            <person name="Murat C."/>
            <person name="Riley R."/>
            <person name="Ohm R."/>
            <person name="Sun H."/>
            <person name="Tunlid A."/>
            <person name="Henrissat B."/>
            <person name="Grigoriev I.V."/>
            <person name="Hibbett D.S."/>
            <person name="Martin F."/>
        </authorList>
    </citation>
    <scope>NUCLEOTIDE SEQUENCE [LARGE SCALE GENOMIC DNA]</scope>
    <source>
        <strain evidence="3">UH-Slu-Lm8-n1</strain>
    </source>
</reference>
<feature type="signal peptide" evidence="1">
    <location>
        <begin position="1"/>
        <end position="17"/>
    </location>
</feature>
<name>A0A0D0ADP2_9AGAM</name>
<organism evidence="2 3">
    <name type="scientific">Suillus luteus UH-Slu-Lm8-n1</name>
    <dbReference type="NCBI Taxonomy" id="930992"/>
    <lineage>
        <taxon>Eukaryota</taxon>
        <taxon>Fungi</taxon>
        <taxon>Dikarya</taxon>
        <taxon>Basidiomycota</taxon>
        <taxon>Agaricomycotina</taxon>
        <taxon>Agaricomycetes</taxon>
        <taxon>Agaricomycetidae</taxon>
        <taxon>Boletales</taxon>
        <taxon>Suillineae</taxon>
        <taxon>Suillaceae</taxon>
        <taxon>Suillus</taxon>
    </lineage>
</organism>
<evidence type="ECO:0000313" key="2">
    <source>
        <dbReference type="EMBL" id="KIK36254.1"/>
    </source>
</evidence>